<dbReference type="Pfam" id="PF13673">
    <property type="entry name" value="Acetyltransf_10"/>
    <property type="match status" value="1"/>
</dbReference>
<evidence type="ECO:0000313" key="3">
    <source>
        <dbReference type="Proteomes" id="UP001549162"/>
    </source>
</evidence>
<protein>
    <submittedName>
        <fullName evidence="2">Ribosomal protein S18 acetylase RimI-like enzyme</fullName>
    </submittedName>
</protein>
<dbReference type="Gene3D" id="3.40.630.30">
    <property type="match status" value="1"/>
</dbReference>
<keyword evidence="3" id="KW-1185">Reference proteome</keyword>
<accession>A0ABV2JC29</accession>
<comment type="caution">
    <text evidence="2">The sequence shown here is derived from an EMBL/GenBank/DDBJ whole genome shotgun (WGS) entry which is preliminary data.</text>
</comment>
<evidence type="ECO:0000313" key="2">
    <source>
        <dbReference type="EMBL" id="MET3618345.1"/>
    </source>
</evidence>
<sequence length="134" mass="15406">MKYIEDLPTAKAYNELRMSSGFGNTKDEALVEKALKGSLYVISVYDKENLVGFGRIVGDGGITFVVSDIMVDIKYQRKGIANKIMYYIDNWFDTNTEKGRFIILIADKPADKLYLHHDFHKVQTNYLIHFQTTL</sequence>
<organism evidence="2 3">
    <name type="scientific">Peptoniphilus olsenii</name>
    <dbReference type="NCBI Taxonomy" id="411570"/>
    <lineage>
        <taxon>Bacteria</taxon>
        <taxon>Bacillati</taxon>
        <taxon>Bacillota</taxon>
        <taxon>Tissierellia</taxon>
        <taxon>Tissierellales</taxon>
        <taxon>Peptoniphilaceae</taxon>
        <taxon>Peptoniphilus</taxon>
    </lineage>
</organism>
<proteinExistence type="predicted"/>
<evidence type="ECO:0000259" key="1">
    <source>
        <dbReference type="Pfam" id="PF13673"/>
    </source>
</evidence>
<name>A0ABV2JC29_9FIRM</name>
<reference evidence="2 3" key="1">
    <citation type="submission" date="2024-06" db="EMBL/GenBank/DDBJ databases">
        <title>Genomic Encyclopedia of Type Strains, Phase IV (KMG-IV): sequencing the most valuable type-strain genomes for metagenomic binning, comparative biology and taxonomic classification.</title>
        <authorList>
            <person name="Goeker M."/>
        </authorList>
    </citation>
    <scope>NUCLEOTIDE SEQUENCE [LARGE SCALE GENOMIC DNA]</scope>
    <source>
        <strain evidence="2 3">DSM 21460</strain>
    </source>
</reference>
<dbReference type="RefSeq" id="WP_354369534.1">
    <property type="nucleotide sequence ID" value="NZ_JBEPMA010000022.1"/>
</dbReference>
<gene>
    <name evidence="2" type="ORF">ABID14_001984</name>
</gene>
<dbReference type="PANTHER" id="PTHR43233:SF1">
    <property type="entry name" value="FAMILY N-ACETYLTRANSFERASE, PUTATIVE (AFU_ORTHOLOGUE AFUA_6G03350)-RELATED"/>
    <property type="match status" value="1"/>
</dbReference>
<dbReference type="InterPro" id="IPR000182">
    <property type="entry name" value="GNAT_dom"/>
</dbReference>
<dbReference type="SUPFAM" id="SSF55729">
    <property type="entry name" value="Acyl-CoA N-acyltransferases (Nat)"/>
    <property type="match status" value="1"/>
</dbReference>
<dbReference type="EMBL" id="JBEPMA010000022">
    <property type="protein sequence ID" value="MET3618345.1"/>
    <property type="molecule type" value="Genomic_DNA"/>
</dbReference>
<dbReference type="CDD" id="cd04301">
    <property type="entry name" value="NAT_SF"/>
    <property type="match status" value="1"/>
</dbReference>
<dbReference type="PANTHER" id="PTHR43233">
    <property type="entry name" value="FAMILY N-ACETYLTRANSFERASE, PUTATIVE (AFU_ORTHOLOGUE AFUA_6G03350)-RELATED"/>
    <property type="match status" value="1"/>
</dbReference>
<dbReference type="Proteomes" id="UP001549162">
    <property type="component" value="Unassembled WGS sequence"/>
</dbReference>
<dbReference type="InterPro" id="IPR053144">
    <property type="entry name" value="Acetyltransferase_Butenolide"/>
</dbReference>
<dbReference type="InterPro" id="IPR016181">
    <property type="entry name" value="Acyl_CoA_acyltransferase"/>
</dbReference>
<feature type="domain" description="N-acetyltransferase" evidence="1">
    <location>
        <begin position="27"/>
        <end position="124"/>
    </location>
</feature>